<dbReference type="Pfam" id="PF25876">
    <property type="entry name" value="HH_MFP_RND"/>
    <property type="match status" value="1"/>
</dbReference>
<evidence type="ECO:0000259" key="5">
    <source>
        <dbReference type="Pfam" id="PF25917"/>
    </source>
</evidence>
<dbReference type="Proteomes" id="UP001207930">
    <property type="component" value="Unassembled WGS sequence"/>
</dbReference>
<evidence type="ECO:0000256" key="3">
    <source>
        <dbReference type="SAM" id="SignalP"/>
    </source>
</evidence>
<dbReference type="Gene3D" id="2.40.30.170">
    <property type="match status" value="1"/>
</dbReference>
<feature type="domain" description="Multidrug resistance protein MdtA-like alpha-helical hairpin" evidence="4">
    <location>
        <begin position="90"/>
        <end position="149"/>
    </location>
</feature>
<dbReference type="InterPro" id="IPR058792">
    <property type="entry name" value="Beta-barrel_RND_2"/>
</dbReference>
<dbReference type="InterPro" id="IPR058625">
    <property type="entry name" value="MdtA-like_BSH"/>
</dbReference>
<evidence type="ECO:0000313" key="8">
    <source>
        <dbReference type="Proteomes" id="UP001207930"/>
    </source>
</evidence>
<sequence>MIARTLPFLLVASAVSALAQEPATVRTVAPSAATEARTFDLPGRTEPVEQARIFSRATGTVKERPVDIGDRVKAGDTLAVIDIPDIEQELEAAKASVDQAVARAEIARSTSNRTTGLLNAQAVSKEEAEQREASAAELEAAVRAARAEVGRLEELQKFAVVKAPFQATVSARRIDRGDFVRGDSATTSEWMFHIVRLNQLRFAVGATPDVALRLSAETEATVKFAELPGREFPAKVSRSSNLFDTATGTMRVELLLENPDLTLPAGLTGTVAFKLKPAPGTYLLPNNTLILRDGKSFVSIVEDGKMKLVDVLPGRNLGPQMEVTSAALKPDSQVIVSPNAMLRPGDAVTPSPLVAGGK</sequence>
<feature type="coiled-coil region" evidence="2">
    <location>
        <begin position="128"/>
        <end position="155"/>
    </location>
</feature>
<dbReference type="Pfam" id="PF25954">
    <property type="entry name" value="Beta-barrel_RND_2"/>
    <property type="match status" value="1"/>
</dbReference>
<dbReference type="Gene3D" id="2.40.50.100">
    <property type="match status" value="1"/>
</dbReference>
<dbReference type="InterPro" id="IPR006143">
    <property type="entry name" value="RND_pump_MFP"/>
</dbReference>
<keyword evidence="8" id="KW-1185">Reference proteome</keyword>
<comment type="similarity">
    <text evidence="1">Belongs to the membrane fusion protein (MFP) (TC 8.A.1) family.</text>
</comment>
<dbReference type="Gene3D" id="1.10.287.470">
    <property type="entry name" value="Helix hairpin bin"/>
    <property type="match status" value="1"/>
</dbReference>
<feature type="signal peptide" evidence="3">
    <location>
        <begin position="1"/>
        <end position="19"/>
    </location>
</feature>
<dbReference type="PANTHER" id="PTHR30469">
    <property type="entry name" value="MULTIDRUG RESISTANCE PROTEIN MDTA"/>
    <property type="match status" value="1"/>
</dbReference>
<keyword evidence="3" id="KW-0732">Signal</keyword>
<proteinExistence type="inferred from homology"/>
<dbReference type="SUPFAM" id="SSF111369">
    <property type="entry name" value="HlyD-like secretion proteins"/>
    <property type="match status" value="1"/>
</dbReference>
<accession>A0ABT3FVN3</accession>
<protein>
    <submittedName>
        <fullName evidence="7">Efflux RND transporter periplasmic adaptor subunit</fullName>
    </submittedName>
</protein>
<feature type="domain" description="Multidrug resistance protein MdtA-like barrel-sandwich hybrid" evidence="5">
    <location>
        <begin position="50"/>
        <end position="184"/>
    </location>
</feature>
<dbReference type="RefSeq" id="WP_264503581.1">
    <property type="nucleotide sequence ID" value="NZ_JAPDDS010000020.1"/>
</dbReference>
<evidence type="ECO:0000259" key="4">
    <source>
        <dbReference type="Pfam" id="PF25876"/>
    </source>
</evidence>
<dbReference type="Gene3D" id="2.40.420.20">
    <property type="match status" value="1"/>
</dbReference>
<comment type="caution">
    <text evidence="7">The sequence shown here is derived from an EMBL/GenBank/DDBJ whole genome shotgun (WGS) entry which is preliminary data.</text>
</comment>
<dbReference type="InterPro" id="IPR058624">
    <property type="entry name" value="MdtA-like_HH"/>
</dbReference>
<gene>
    <name evidence="7" type="ORF">OKA04_23005</name>
</gene>
<dbReference type="EMBL" id="JAPDDS010000020">
    <property type="protein sequence ID" value="MCW1887625.1"/>
    <property type="molecule type" value="Genomic_DNA"/>
</dbReference>
<organism evidence="7 8">
    <name type="scientific">Luteolibacter flavescens</name>
    <dbReference type="NCBI Taxonomy" id="1859460"/>
    <lineage>
        <taxon>Bacteria</taxon>
        <taxon>Pseudomonadati</taxon>
        <taxon>Verrucomicrobiota</taxon>
        <taxon>Verrucomicrobiia</taxon>
        <taxon>Verrucomicrobiales</taxon>
        <taxon>Verrucomicrobiaceae</taxon>
        <taxon>Luteolibacter</taxon>
    </lineage>
</organism>
<evidence type="ECO:0000256" key="2">
    <source>
        <dbReference type="SAM" id="Coils"/>
    </source>
</evidence>
<name>A0ABT3FVN3_9BACT</name>
<dbReference type="NCBIfam" id="TIGR01730">
    <property type="entry name" value="RND_mfp"/>
    <property type="match status" value="1"/>
</dbReference>
<feature type="chain" id="PRO_5045645878" evidence="3">
    <location>
        <begin position="20"/>
        <end position="358"/>
    </location>
</feature>
<evidence type="ECO:0000256" key="1">
    <source>
        <dbReference type="ARBA" id="ARBA00009477"/>
    </source>
</evidence>
<keyword evidence="2" id="KW-0175">Coiled coil</keyword>
<dbReference type="Pfam" id="PF25917">
    <property type="entry name" value="BSH_RND"/>
    <property type="match status" value="1"/>
</dbReference>
<evidence type="ECO:0000259" key="6">
    <source>
        <dbReference type="Pfam" id="PF25954"/>
    </source>
</evidence>
<evidence type="ECO:0000313" key="7">
    <source>
        <dbReference type="EMBL" id="MCW1887625.1"/>
    </source>
</evidence>
<reference evidence="7 8" key="1">
    <citation type="submission" date="2022-10" db="EMBL/GenBank/DDBJ databases">
        <title>Luteolibacter flavescens strain MCCC 1K03193, whole genome shotgun sequencing project.</title>
        <authorList>
            <person name="Zhao G."/>
            <person name="Shen L."/>
        </authorList>
    </citation>
    <scope>NUCLEOTIDE SEQUENCE [LARGE SCALE GENOMIC DNA]</scope>
    <source>
        <strain evidence="7 8">MCCC 1K03193</strain>
    </source>
</reference>
<feature type="domain" description="CusB-like beta-barrel" evidence="6">
    <location>
        <begin position="211"/>
        <end position="274"/>
    </location>
</feature>
<dbReference type="PANTHER" id="PTHR30469:SF37">
    <property type="entry name" value="RAGD PROTEIN"/>
    <property type="match status" value="1"/>
</dbReference>